<keyword evidence="1" id="KW-0238">DNA-binding</keyword>
<dbReference type="NCBIfam" id="TIGR00738">
    <property type="entry name" value="rrf2_super"/>
    <property type="match status" value="1"/>
</dbReference>
<dbReference type="GO" id="GO:0003677">
    <property type="term" value="F:DNA binding"/>
    <property type="evidence" value="ECO:0007669"/>
    <property type="project" value="UniProtKB-KW"/>
</dbReference>
<organism evidence="2">
    <name type="scientific">hydrothermal vent metagenome</name>
    <dbReference type="NCBI Taxonomy" id="652676"/>
    <lineage>
        <taxon>unclassified sequences</taxon>
        <taxon>metagenomes</taxon>
        <taxon>ecological metagenomes</taxon>
    </lineage>
</organism>
<dbReference type="GO" id="GO:0005829">
    <property type="term" value="C:cytosol"/>
    <property type="evidence" value="ECO:0007669"/>
    <property type="project" value="TreeGrafter"/>
</dbReference>
<dbReference type="AlphaFoldDB" id="A0A3B0SJY1"/>
<dbReference type="GO" id="GO:0003700">
    <property type="term" value="F:DNA-binding transcription factor activity"/>
    <property type="evidence" value="ECO:0007669"/>
    <property type="project" value="TreeGrafter"/>
</dbReference>
<dbReference type="PANTHER" id="PTHR33221">
    <property type="entry name" value="WINGED HELIX-TURN-HELIX TRANSCRIPTIONAL REGULATOR, RRF2 FAMILY"/>
    <property type="match status" value="1"/>
</dbReference>
<evidence type="ECO:0000256" key="1">
    <source>
        <dbReference type="ARBA" id="ARBA00023125"/>
    </source>
</evidence>
<sequence>MKLTAYTDYSLRVMMYVAVNDDRLVSIKEVSEVFGISRNHLMKIVHGLGKGGYLKTIRGKNGGFRLGMVAKEINLGKLIRYTEEDLGIVECYGDKNSNCKIIESCMLAGVLQLALNSFFNVLDDHNLEDLTQGLCFPEFIPKKADL</sequence>
<reference evidence="2" key="1">
    <citation type="submission" date="2018-06" db="EMBL/GenBank/DDBJ databases">
        <authorList>
            <person name="Zhirakovskaya E."/>
        </authorList>
    </citation>
    <scope>NUCLEOTIDE SEQUENCE</scope>
</reference>
<dbReference type="SUPFAM" id="SSF46785">
    <property type="entry name" value="Winged helix' DNA-binding domain"/>
    <property type="match status" value="1"/>
</dbReference>
<dbReference type="InterPro" id="IPR030489">
    <property type="entry name" value="TR_Rrf2-type_CS"/>
</dbReference>
<gene>
    <name evidence="2" type="ORF">MNBD_ALPHA01-411</name>
</gene>
<dbReference type="EMBL" id="UOEJ01000217">
    <property type="protein sequence ID" value="VAW05698.1"/>
    <property type="molecule type" value="Genomic_DNA"/>
</dbReference>
<name>A0A3B0SJY1_9ZZZZ</name>
<dbReference type="InterPro" id="IPR000944">
    <property type="entry name" value="Tscrpt_reg_Rrf2"/>
</dbReference>
<evidence type="ECO:0000313" key="2">
    <source>
        <dbReference type="EMBL" id="VAW05698.1"/>
    </source>
</evidence>
<dbReference type="InterPro" id="IPR036388">
    <property type="entry name" value="WH-like_DNA-bd_sf"/>
</dbReference>
<dbReference type="InterPro" id="IPR036390">
    <property type="entry name" value="WH_DNA-bd_sf"/>
</dbReference>
<proteinExistence type="predicted"/>
<dbReference type="PROSITE" id="PS51197">
    <property type="entry name" value="HTH_RRF2_2"/>
    <property type="match status" value="1"/>
</dbReference>
<protein>
    <submittedName>
        <fullName evidence="2">Nitrite-sensitive transcriptional repressor NsrR</fullName>
    </submittedName>
</protein>
<dbReference type="PANTHER" id="PTHR33221:SF4">
    <property type="entry name" value="HTH-TYPE TRANSCRIPTIONAL REPRESSOR NSRR"/>
    <property type="match status" value="1"/>
</dbReference>
<dbReference type="Pfam" id="PF02082">
    <property type="entry name" value="Rrf2"/>
    <property type="match status" value="1"/>
</dbReference>
<accession>A0A3B0SJY1</accession>
<dbReference type="PROSITE" id="PS01332">
    <property type="entry name" value="HTH_RRF2_1"/>
    <property type="match status" value="1"/>
</dbReference>
<dbReference type="Gene3D" id="1.10.10.10">
    <property type="entry name" value="Winged helix-like DNA-binding domain superfamily/Winged helix DNA-binding domain"/>
    <property type="match status" value="1"/>
</dbReference>